<dbReference type="Gene3D" id="3.30.200.20">
    <property type="entry name" value="Phosphorylase Kinase, domain 1"/>
    <property type="match status" value="2"/>
</dbReference>
<evidence type="ECO:0000313" key="11">
    <source>
        <dbReference type="RefSeq" id="XP_022256376.1"/>
    </source>
</evidence>
<keyword evidence="9" id="KW-1185">Reference proteome</keyword>
<gene>
    <name evidence="10 11" type="primary">LOC106472058</name>
</gene>
<dbReference type="Pfam" id="PF02816">
    <property type="entry name" value="Alpha_kinase"/>
    <property type="match status" value="1"/>
</dbReference>
<keyword evidence="2 6" id="KW-0808">Transferase</keyword>
<dbReference type="PIRSF" id="PIRSF038139">
    <property type="entry name" value="Elongation_factor_2_kinase"/>
    <property type="match status" value="1"/>
</dbReference>
<name>A0ABM1TKH0_LIMPO</name>
<feature type="domain" description="Alpha-type protein kinase" evidence="8">
    <location>
        <begin position="115"/>
        <end position="324"/>
    </location>
</feature>
<evidence type="ECO:0000313" key="10">
    <source>
        <dbReference type="RefSeq" id="XP_013788141.1"/>
    </source>
</evidence>
<dbReference type="Proteomes" id="UP000694941">
    <property type="component" value="Unplaced"/>
</dbReference>
<feature type="region of interest" description="Disordered" evidence="7">
    <location>
        <begin position="405"/>
        <end position="466"/>
    </location>
</feature>
<evidence type="ECO:0000256" key="1">
    <source>
        <dbReference type="ARBA" id="ARBA00022527"/>
    </source>
</evidence>
<dbReference type="SUPFAM" id="SSF81901">
    <property type="entry name" value="HCP-like"/>
    <property type="match status" value="1"/>
</dbReference>
<dbReference type="Gene3D" id="3.20.200.10">
    <property type="entry name" value="MHCK/EF2 kinase"/>
    <property type="match status" value="1"/>
</dbReference>
<dbReference type="CDD" id="cd16967">
    <property type="entry name" value="Alpha_kinase_eEF2K"/>
    <property type="match status" value="1"/>
</dbReference>
<evidence type="ECO:0000256" key="5">
    <source>
        <dbReference type="ARBA" id="ARBA00022840"/>
    </source>
</evidence>
<dbReference type="PANTHER" id="PTHR45992">
    <property type="entry name" value="EUKARYOTIC ELONGATION FACTOR 2 KINASE-RELATED"/>
    <property type="match status" value="1"/>
</dbReference>
<comment type="catalytic activity">
    <reaction evidence="6">
        <text>[translation elongation factor 2] + ATP = [translation elongation factor 2]-phosphate + ADP + H(+)</text>
        <dbReference type="Rhea" id="RHEA:21436"/>
        <dbReference type="Rhea" id="RHEA-COMP:11268"/>
        <dbReference type="Rhea" id="RHEA-COMP:11269"/>
        <dbReference type="ChEBI" id="CHEBI:15378"/>
        <dbReference type="ChEBI" id="CHEBI:30616"/>
        <dbReference type="ChEBI" id="CHEBI:43176"/>
        <dbReference type="ChEBI" id="CHEBI:68546"/>
        <dbReference type="ChEBI" id="CHEBI:456216"/>
        <dbReference type="EC" id="2.7.11.20"/>
    </reaction>
</comment>
<dbReference type="InterPro" id="IPR011009">
    <property type="entry name" value="Kinase-like_dom_sf"/>
</dbReference>
<evidence type="ECO:0000313" key="9">
    <source>
        <dbReference type="Proteomes" id="UP000694941"/>
    </source>
</evidence>
<reference evidence="10 11" key="1">
    <citation type="submission" date="2025-05" db="UniProtKB">
        <authorList>
            <consortium name="RefSeq"/>
        </authorList>
    </citation>
    <scope>IDENTIFICATION</scope>
    <source>
        <tissue evidence="10 11">Muscle</tissue>
    </source>
</reference>
<feature type="compositionally biased region" description="Acidic residues" evidence="7">
    <location>
        <begin position="417"/>
        <end position="433"/>
    </location>
</feature>
<keyword evidence="1 6" id="KW-0723">Serine/threonine-protein kinase</keyword>
<protein>
    <recommendedName>
        <fullName evidence="6">Eukaryotic elongation factor 2 kinase</fullName>
        <ecNumber evidence="6">2.7.11.20</ecNumber>
    </recommendedName>
</protein>
<dbReference type="Gene3D" id="1.25.40.10">
    <property type="entry name" value="Tetratricopeptide repeat domain"/>
    <property type="match status" value="1"/>
</dbReference>
<keyword evidence="4 6" id="KW-0418">Kinase</keyword>
<dbReference type="SMART" id="SM00811">
    <property type="entry name" value="Alpha_kinase"/>
    <property type="match status" value="1"/>
</dbReference>
<keyword evidence="3 6" id="KW-0547">Nucleotide-binding</keyword>
<evidence type="ECO:0000259" key="8">
    <source>
        <dbReference type="PROSITE" id="PS51158"/>
    </source>
</evidence>
<dbReference type="GeneID" id="106472058"/>
<comment type="subunit">
    <text evidence="6">Monomer or homodimer.</text>
</comment>
<dbReference type="PROSITE" id="PS51158">
    <property type="entry name" value="ALPHA_KINASE"/>
    <property type="match status" value="1"/>
</dbReference>
<accession>A0ABM1TKH0</accession>
<dbReference type="RefSeq" id="XP_022256376.1">
    <property type="nucleotide sequence ID" value="XM_022400668.1"/>
</dbReference>
<dbReference type="InterPro" id="IPR011990">
    <property type="entry name" value="TPR-like_helical_dom_sf"/>
</dbReference>
<comment type="similarity">
    <text evidence="6">Belongs to the protein kinase superfamily. Alpha-type protein kinase family.</text>
</comment>
<keyword evidence="6" id="KW-0106">Calcium</keyword>
<keyword evidence="5 6" id="KW-0067">ATP-binding</keyword>
<dbReference type="InterPro" id="IPR004166">
    <property type="entry name" value="a-kinase_dom"/>
</dbReference>
<sequence length="709" mass="81286">MLSDVYLEENSSDIHMILDPLELTDINQNLCSWPPQGFDDGITGLPPRKESQIFSVAMGMKKKRNVMLNKNEQNSNSRAIRLKWKNAAYRALRMADPWKEFHLEKLEVETATRYRYSALRKDWVVDEVTIKMAKESFNHGAMRSCYRVKKLSNFAHDNWEHASNYVAKKYMENVNREVYFEDVKLQMDAKLWSEEYNRHNPPKKVDIFQMCVIELYSRPGKPLFHLEHYIEGKYVKYNSNSGFISSEGLRLTPQAFSHFTFERSGHELIVVDIQGVGDLYTDPQIHTASGKDYGDGNLGPKGMALFFHSHVCNNICHSLSLSPFDLAVPEKKANQKIAHMQRSCKTRVRGTEEICILPSQYERSHLTEFLRARTRTYSGSSLPGSPSDSEILGSPVDFYIRCRSRDSGNRTMSSGSEDMDGEDDERSEDEDDISNLGLNSDSGVGSLHLSRRKRYDSESSATSVDERERVAFQELIARQSRPSCVHNEVQLRKMLENDENRNPETSVLGQVHLEMAKYHELGRFTAEDDEEEYNRDAAFFHMQHAADCGIMEAVVTMARIYLQLQHDLLVDISVPDTPQHQEKGVWYMLRAASGGDRAAIIHMAKAFDTGENLGLSREKSWKEAVYWYDRAVNMEEGEEFDACMDDPAYLLLSRQADLYRQGGYGLEKDYNRAGELYQEAAEAAMAAMKGRLANKFYMLSEEVWGEIEE</sequence>
<organism evidence="9 11">
    <name type="scientific">Limulus polyphemus</name>
    <name type="common">Atlantic horseshoe crab</name>
    <dbReference type="NCBI Taxonomy" id="6850"/>
    <lineage>
        <taxon>Eukaryota</taxon>
        <taxon>Metazoa</taxon>
        <taxon>Ecdysozoa</taxon>
        <taxon>Arthropoda</taxon>
        <taxon>Chelicerata</taxon>
        <taxon>Merostomata</taxon>
        <taxon>Xiphosura</taxon>
        <taxon>Limulidae</taxon>
        <taxon>Limulus</taxon>
    </lineage>
</organism>
<dbReference type="InterPro" id="IPR047588">
    <property type="entry name" value="eEF2K_a_kinase_dom"/>
</dbReference>
<dbReference type="EC" id="2.7.11.20" evidence="6"/>
<dbReference type="SUPFAM" id="SSF56112">
    <property type="entry name" value="Protein kinase-like (PK-like)"/>
    <property type="match status" value="1"/>
</dbReference>
<evidence type="ECO:0000256" key="3">
    <source>
        <dbReference type="ARBA" id="ARBA00022741"/>
    </source>
</evidence>
<dbReference type="PANTHER" id="PTHR45992:SF2">
    <property type="entry name" value="EUKARYOTIC ELONGATION FACTOR 2 KINASE"/>
    <property type="match status" value="1"/>
</dbReference>
<keyword evidence="6" id="KW-0112">Calmodulin-binding</keyword>
<evidence type="ECO:0000256" key="6">
    <source>
        <dbReference type="PIRNR" id="PIRNR038139"/>
    </source>
</evidence>
<dbReference type="RefSeq" id="XP_013788141.1">
    <property type="nucleotide sequence ID" value="XM_013932687.2"/>
</dbReference>
<comment type="activity regulation">
    <text evidence="6">Undergoes calcium/calmodulin-dependent intramolecular autophosphorylation, and this results in it becoming partially calcium/calmodulin-independent.</text>
</comment>
<evidence type="ECO:0000256" key="7">
    <source>
        <dbReference type="SAM" id="MobiDB-lite"/>
    </source>
</evidence>
<dbReference type="InterPro" id="IPR051852">
    <property type="entry name" value="Alpha-type_PK"/>
</dbReference>
<evidence type="ECO:0000256" key="4">
    <source>
        <dbReference type="ARBA" id="ARBA00022777"/>
    </source>
</evidence>
<evidence type="ECO:0000256" key="2">
    <source>
        <dbReference type="ARBA" id="ARBA00022679"/>
    </source>
</evidence>
<dbReference type="InterPro" id="IPR017400">
    <property type="entry name" value="eEF-2K"/>
</dbReference>
<proteinExistence type="inferred from homology"/>